<dbReference type="Gene3D" id="3.40.50.150">
    <property type="entry name" value="Vaccinia Virus protein VP39"/>
    <property type="match status" value="1"/>
</dbReference>
<evidence type="ECO:0000313" key="3">
    <source>
        <dbReference type="Proteomes" id="UP000268093"/>
    </source>
</evidence>
<dbReference type="PANTHER" id="PTHR43591:SF24">
    <property type="entry name" value="2-METHOXY-6-POLYPRENYL-1,4-BENZOQUINOL METHYLASE, MITOCHONDRIAL"/>
    <property type="match status" value="1"/>
</dbReference>
<keyword evidence="2" id="KW-0808">Transferase</keyword>
<dbReference type="Proteomes" id="UP000268093">
    <property type="component" value="Unassembled WGS sequence"/>
</dbReference>
<protein>
    <submittedName>
        <fullName evidence="2">S-adenosyl-L-methionine-dependent methyltransferase</fullName>
    </submittedName>
</protein>
<name>A0A433BA29_9FUNG</name>
<proteinExistence type="predicted"/>
<dbReference type="Pfam" id="PF13649">
    <property type="entry name" value="Methyltransf_25"/>
    <property type="match status" value="1"/>
</dbReference>
<dbReference type="OrthoDB" id="2013972at2759"/>
<gene>
    <name evidence="2" type="ORF">BC936DRAFT_139421</name>
</gene>
<keyword evidence="3" id="KW-1185">Reference proteome</keyword>
<dbReference type="EMBL" id="RBNI01014984">
    <property type="protein sequence ID" value="RUP17677.1"/>
    <property type="molecule type" value="Genomic_DNA"/>
</dbReference>
<feature type="non-terminal residue" evidence="2">
    <location>
        <position position="1"/>
    </location>
</feature>
<dbReference type="InterPro" id="IPR029063">
    <property type="entry name" value="SAM-dependent_MTases_sf"/>
</dbReference>
<evidence type="ECO:0000259" key="1">
    <source>
        <dbReference type="Pfam" id="PF13649"/>
    </source>
</evidence>
<reference evidence="2 3" key="1">
    <citation type="journal article" date="2018" name="New Phytol.">
        <title>Phylogenomics of Endogonaceae and evolution of mycorrhizas within Mucoromycota.</title>
        <authorList>
            <person name="Chang Y."/>
            <person name="Desiro A."/>
            <person name="Na H."/>
            <person name="Sandor L."/>
            <person name="Lipzen A."/>
            <person name="Clum A."/>
            <person name="Barry K."/>
            <person name="Grigoriev I.V."/>
            <person name="Martin F.M."/>
            <person name="Stajich J.E."/>
            <person name="Smith M.E."/>
            <person name="Bonito G."/>
            <person name="Spatafora J.W."/>
        </authorList>
    </citation>
    <scope>NUCLEOTIDE SEQUENCE [LARGE SCALE GENOMIC DNA]</scope>
    <source>
        <strain evidence="2 3">GMNB39</strain>
    </source>
</reference>
<dbReference type="AlphaFoldDB" id="A0A433BA29"/>
<dbReference type="SUPFAM" id="SSF53335">
    <property type="entry name" value="S-adenosyl-L-methionine-dependent methyltransferases"/>
    <property type="match status" value="1"/>
</dbReference>
<keyword evidence="2" id="KW-0489">Methyltransferase</keyword>
<organism evidence="2 3">
    <name type="scientific">Jimgerdemannia flammicorona</name>
    <dbReference type="NCBI Taxonomy" id="994334"/>
    <lineage>
        <taxon>Eukaryota</taxon>
        <taxon>Fungi</taxon>
        <taxon>Fungi incertae sedis</taxon>
        <taxon>Mucoromycota</taxon>
        <taxon>Mucoromycotina</taxon>
        <taxon>Endogonomycetes</taxon>
        <taxon>Endogonales</taxon>
        <taxon>Endogonaceae</taxon>
        <taxon>Jimgerdemannia</taxon>
    </lineage>
</organism>
<evidence type="ECO:0000313" key="2">
    <source>
        <dbReference type="EMBL" id="RUP17677.1"/>
    </source>
</evidence>
<accession>A0A433BA29</accession>
<feature type="domain" description="Methyltransferase" evidence="1">
    <location>
        <begin position="38"/>
        <end position="129"/>
    </location>
</feature>
<dbReference type="GO" id="GO:0008168">
    <property type="term" value="F:methyltransferase activity"/>
    <property type="evidence" value="ECO:0007669"/>
    <property type="project" value="UniProtKB-KW"/>
</dbReference>
<dbReference type="InterPro" id="IPR041698">
    <property type="entry name" value="Methyltransf_25"/>
</dbReference>
<comment type="caution">
    <text evidence="2">The sequence shown here is derived from an EMBL/GenBank/DDBJ whole genome shotgun (WGS) entry which is preliminary data.</text>
</comment>
<dbReference type="PANTHER" id="PTHR43591">
    <property type="entry name" value="METHYLTRANSFERASE"/>
    <property type="match status" value="1"/>
</dbReference>
<sequence>LGSLLKPLLRFLSHFNSHLLHGNFNAPVEDDLESGITVLYAGYGSGRWCLEMAADFPNSNFIDVNISGVFPTIDIPHNLAFVKANTLTGLPFDDCTFDYAFQRFVGYSFSPSDWEVSVKELARVTKPGGWVELFELISKLNRPPPDHDILSNVVKEMLLARGVDMGVKCDLPKLLTAQGFEDISSDFVSAPINWNGQVGVFMKNNLMNFWEACRPVVMSKLGLDEEGCTDLYIRTIQQMAKAKTYIDIPYVYGRKPFV</sequence>
<dbReference type="GO" id="GO:0032259">
    <property type="term" value="P:methylation"/>
    <property type="evidence" value="ECO:0007669"/>
    <property type="project" value="UniProtKB-KW"/>
</dbReference>